<dbReference type="EMBL" id="AP023086">
    <property type="protein sequence ID" value="BCD97937.1"/>
    <property type="molecule type" value="Genomic_DNA"/>
</dbReference>
<reference evidence="1 2" key="1">
    <citation type="journal article" date="2022" name="IScience">
        <title>An ultrasensitive nanofiber-based assay for enzymatic hydrolysis and deep-sea microbial degradation of cellulose.</title>
        <authorList>
            <person name="Tsudome M."/>
            <person name="Tachioka M."/>
            <person name="Miyazaki M."/>
            <person name="Uchimura K."/>
            <person name="Tsuda M."/>
            <person name="Takaki Y."/>
            <person name="Deguchi S."/>
        </authorList>
    </citation>
    <scope>NUCLEOTIDE SEQUENCE [LARGE SCALE GENOMIC DNA]</scope>
    <source>
        <strain evidence="1 2">GE09</strain>
    </source>
</reference>
<dbReference type="InterPro" id="IPR024530">
    <property type="entry name" value="QSregVF_b"/>
</dbReference>
<gene>
    <name evidence="1" type="ORF">MARGE09_P2138</name>
</gene>
<protein>
    <recommendedName>
        <fullName evidence="3">Cytoplasmic protein</fullName>
    </recommendedName>
</protein>
<organism evidence="1 2">
    <name type="scientific">Marinagarivorans cellulosilyticus</name>
    <dbReference type="NCBI Taxonomy" id="2721545"/>
    <lineage>
        <taxon>Bacteria</taxon>
        <taxon>Pseudomonadati</taxon>
        <taxon>Pseudomonadota</taxon>
        <taxon>Gammaproteobacteria</taxon>
        <taxon>Cellvibrionales</taxon>
        <taxon>Cellvibrionaceae</taxon>
        <taxon>Marinagarivorans</taxon>
    </lineage>
</organism>
<evidence type="ECO:0008006" key="3">
    <source>
        <dbReference type="Google" id="ProtNLM"/>
    </source>
</evidence>
<accession>A0AAN2BKF6</accession>
<dbReference type="AlphaFoldDB" id="A0AAN2BKF6"/>
<dbReference type="Proteomes" id="UP001320119">
    <property type="component" value="Chromosome"/>
</dbReference>
<evidence type="ECO:0000313" key="2">
    <source>
        <dbReference type="Proteomes" id="UP001320119"/>
    </source>
</evidence>
<sequence length="76" mass="8503">MLENKHLIAMANQTMPYGKYAGRVLIDIPEDYLLWMAGKGFPEGQLGQLLALVLEVKTHGQEHVLNPLRGMRLGSE</sequence>
<proteinExistence type="predicted"/>
<dbReference type="Pfam" id="PF12843">
    <property type="entry name" value="QSregVF_b"/>
    <property type="match status" value="1"/>
</dbReference>
<dbReference type="RefSeq" id="WP_236981950.1">
    <property type="nucleotide sequence ID" value="NZ_AP023086.1"/>
</dbReference>
<keyword evidence="2" id="KW-1185">Reference proteome</keyword>
<dbReference type="KEGG" id="marq:MARGE09_P2138"/>
<evidence type="ECO:0000313" key="1">
    <source>
        <dbReference type="EMBL" id="BCD97937.1"/>
    </source>
</evidence>
<name>A0AAN2BKF6_9GAMM</name>